<organism evidence="2 3">
    <name type="scientific">Marivirga sericea</name>
    <dbReference type="NCBI Taxonomy" id="1028"/>
    <lineage>
        <taxon>Bacteria</taxon>
        <taxon>Pseudomonadati</taxon>
        <taxon>Bacteroidota</taxon>
        <taxon>Cytophagia</taxon>
        <taxon>Cytophagales</taxon>
        <taxon>Marivirgaceae</taxon>
        <taxon>Marivirga</taxon>
    </lineage>
</organism>
<accession>A0A1X7J710</accession>
<reference evidence="3" key="1">
    <citation type="submission" date="2017-04" db="EMBL/GenBank/DDBJ databases">
        <authorList>
            <person name="Varghese N."/>
            <person name="Submissions S."/>
        </authorList>
    </citation>
    <scope>NUCLEOTIDE SEQUENCE [LARGE SCALE GENOMIC DNA]</scope>
    <source>
        <strain evidence="3">DSM 4125</strain>
    </source>
</reference>
<dbReference type="OrthoDB" id="345873at2"/>
<evidence type="ECO:0000313" key="3">
    <source>
        <dbReference type="Proteomes" id="UP000193804"/>
    </source>
</evidence>
<feature type="transmembrane region" description="Helical" evidence="1">
    <location>
        <begin position="457"/>
        <end position="477"/>
    </location>
</feature>
<feature type="transmembrane region" description="Helical" evidence="1">
    <location>
        <begin position="377"/>
        <end position="397"/>
    </location>
</feature>
<feature type="transmembrane region" description="Helical" evidence="1">
    <location>
        <begin position="112"/>
        <end position="131"/>
    </location>
</feature>
<feature type="transmembrane region" description="Helical" evidence="1">
    <location>
        <begin position="28"/>
        <end position="45"/>
    </location>
</feature>
<feature type="transmembrane region" description="Helical" evidence="1">
    <location>
        <begin position="234"/>
        <end position="256"/>
    </location>
</feature>
<feature type="transmembrane region" description="Helical" evidence="1">
    <location>
        <begin position="516"/>
        <end position="537"/>
    </location>
</feature>
<gene>
    <name evidence="2" type="ORF">SAMN05661096_01385</name>
</gene>
<dbReference type="RefSeq" id="WP_139827969.1">
    <property type="nucleotide sequence ID" value="NZ_FXAW01000002.1"/>
</dbReference>
<protein>
    <submittedName>
        <fullName evidence="2">Uncharacterized protein</fullName>
    </submittedName>
</protein>
<keyword evidence="1" id="KW-0812">Transmembrane</keyword>
<feature type="transmembrane region" description="Helical" evidence="1">
    <location>
        <begin position="303"/>
        <end position="323"/>
    </location>
</feature>
<feature type="transmembrane region" description="Helical" evidence="1">
    <location>
        <begin position="57"/>
        <end position="75"/>
    </location>
</feature>
<feature type="transmembrane region" description="Helical" evidence="1">
    <location>
        <begin position="352"/>
        <end position="370"/>
    </location>
</feature>
<evidence type="ECO:0000256" key="1">
    <source>
        <dbReference type="SAM" id="Phobius"/>
    </source>
</evidence>
<dbReference type="Proteomes" id="UP000193804">
    <property type="component" value="Unassembled WGS sequence"/>
</dbReference>
<keyword evidence="1" id="KW-0472">Membrane</keyword>
<dbReference type="STRING" id="1028.SAMN05661096_01385"/>
<dbReference type="AlphaFoldDB" id="A0A1X7J710"/>
<feature type="transmembrane region" description="Helical" evidence="1">
    <location>
        <begin position="268"/>
        <end position="288"/>
    </location>
</feature>
<keyword evidence="3" id="KW-1185">Reference proteome</keyword>
<sequence>MMKSITHLNLSLQESIVLKKHNRFEIEVSVFTSIILTTVLVFFHFSRAGFESYLYEIHQIVGLGFFILCLPGYYIRINKISNSTIGLSALITLLLFLTLILISFLPKTISNIFFLSSIYIGYLLFLLHLIYFFKAKPLLYATSMILFGVLIGLWLFGRVYSGYHSPLAFENFSIGIISQDTIFHSSILEMIKTNGIPSTGLNDTPYLPYHWGSHWLLARLSILVNISSTLSYNLLYPCLLIPIFLKSVLIFSKDLFDLRNNNTSKYKTGVIFWLAFLLLIVGFLPYTFTSKWAIWDSWVGSESYLVGLLYFFLLSSVIIRAYTKIENAKIFALYALALSILLPLIGLLKISLLIILLATCCYLFLRLKLYINWVSSLALAISIILGYIIFKATNYLGDVENDNFYLFHFIKRWTQDGWKGFFYYFHYFFTFIYIYLKFKNLHVNFTNFKKLLFERKLLDVEILIVISIMGLIPTSLLRIDGGSAYYFTDIQARVSISLVLLFVLENYMNSYKFSTLLRRILLIVPLLIIFSLNNIFIKVETAFNNNLSSRIKMANYYKDANDSTEFIKGAQPDILQYTSGKFSDLDKKVDEMINVPFKGLKITPNYKLFSLLDSVNSFDVNLKSKSFIYVPKQNLLWSLFNNDRLSGLSIPALTGIKTIGALPKYLDDNYYRTYGYPTYKDQYYKTGEMTVHHYKGLNLDSARNAIDSMNYTLLYIPKNKLDTLKLTNNL</sequence>
<feature type="transmembrane region" description="Helical" evidence="1">
    <location>
        <begin position="417"/>
        <end position="436"/>
    </location>
</feature>
<feature type="transmembrane region" description="Helical" evidence="1">
    <location>
        <begin position="87"/>
        <end position="106"/>
    </location>
</feature>
<feature type="transmembrane region" description="Helical" evidence="1">
    <location>
        <begin position="330"/>
        <end position="346"/>
    </location>
</feature>
<evidence type="ECO:0000313" key="2">
    <source>
        <dbReference type="EMBL" id="SMG23475.1"/>
    </source>
</evidence>
<keyword evidence="1" id="KW-1133">Transmembrane helix</keyword>
<proteinExistence type="predicted"/>
<feature type="transmembrane region" description="Helical" evidence="1">
    <location>
        <begin position="138"/>
        <end position="157"/>
    </location>
</feature>
<name>A0A1X7J710_9BACT</name>
<dbReference type="EMBL" id="FXAW01000002">
    <property type="protein sequence ID" value="SMG23475.1"/>
    <property type="molecule type" value="Genomic_DNA"/>
</dbReference>